<feature type="compositionally biased region" description="Low complexity" evidence="1">
    <location>
        <begin position="274"/>
        <end position="283"/>
    </location>
</feature>
<feature type="compositionally biased region" description="Polar residues" evidence="1">
    <location>
        <begin position="57"/>
        <end position="67"/>
    </location>
</feature>
<reference evidence="3 4" key="1">
    <citation type="journal article" date="2024" name="IMA Fungus">
        <title>IMA Genome - F19 : A genome assembly and annotation guide to empower mycologists, including annotated draft genome sequences of Ceratocystis pirilliformis, Diaporthe australafricana, Fusarium ophioides, Paecilomyces lecythidis, and Sporothrix stenoceras.</title>
        <authorList>
            <person name="Aylward J."/>
            <person name="Wilson A.M."/>
            <person name="Visagie C.M."/>
            <person name="Spraker J."/>
            <person name="Barnes I."/>
            <person name="Buitendag C."/>
            <person name="Ceriani C."/>
            <person name="Del Mar Angel L."/>
            <person name="du Plessis D."/>
            <person name="Fuchs T."/>
            <person name="Gasser K."/>
            <person name="Kramer D."/>
            <person name="Li W."/>
            <person name="Munsamy K."/>
            <person name="Piso A."/>
            <person name="Price J.L."/>
            <person name="Sonnekus B."/>
            <person name="Thomas C."/>
            <person name="van der Nest A."/>
            <person name="van Dijk A."/>
            <person name="van Heerden A."/>
            <person name="van Vuuren N."/>
            <person name="Yilmaz N."/>
            <person name="Duong T.A."/>
            <person name="van der Merwe N.A."/>
            <person name="Wingfield M.J."/>
            <person name="Wingfield B.D."/>
        </authorList>
    </citation>
    <scope>NUCLEOTIDE SEQUENCE [LARGE SCALE GENOMIC DNA]</scope>
    <source>
        <strain evidence="3 4">CMW 5346</strain>
    </source>
</reference>
<evidence type="ECO:0008006" key="5">
    <source>
        <dbReference type="Google" id="ProtNLM"/>
    </source>
</evidence>
<feature type="transmembrane region" description="Helical" evidence="2">
    <location>
        <begin position="119"/>
        <end position="142"/>
    </location>
</feature>
<proteinExistence type="predicted"/>
<evidence type="ECO:0000313" key="3">
    <source>
        <dbReference type="EMBL" id="KAL1888391.1"/>
    </source>
</evidence>
<feature type="region of interest" description="Disordered" evidence="1">
    <location>
        <begin position="1"/>
        <end position="43"/>
    </location>
</feature>
<gene>
    <name evidence="3" type="ORF">Sste5346_009599</name>
</gene>
<dbReference type="EMBL" id="JAWCUI010000093">
    <property type="protein sequence ID" value="KAL1888391.1"/>
    <property type="molecule type" value="Genomic_DNA"/>
</dbReference>
<feature type="region of interest" description="Disordered" evidence="1">
    <location>
        <begin position="271"/>
        <end position="291"/>
    </location>
</feature>
<evidence type="ECO:0000313" key="4">
    <source>
        <dbReference type="Proteomes" id="UP001583186"/>
    </source>
</evidence>
<feature type="region of interest" description="Disordered" evidence="1">
    <location>
        <begin position="57"/>
        <end position="81"/>
    </location>
</feature>
<evidence type="ECO:0000256" key="2">
    <source>
        <dbReference type="SAM" id="Phobius"/>
    </source>
</evidence>
<feature type="transmembrane region" description="Helical" evidence="2">
    <location>
        <begin position="242"/>
        <end position="264"/>
    </location>
</feature>
<name>A0ABR3YJG8_9PEZI</name>
<dbReference type="Proteomes" id="UP001583186">
    <property type="component" value="Unassembled WGS sequence"/>
</dbReference>
<keyword evidence="2" id="KW-0472">Membrane</keyword>
<evidence type="ECO:0000256" key="1">
    <source>
        <dbReference type="SAM" id="MobiDB-lite"/>
    </source>
</evidence>
<accession>A0ABR3YJG8</accession>
<organism evidence="3 4">
    <name type="scientific">Sporothrix stenoceras</name>
    <dbReference type="NCBI Taxonomy" id="5173"/>
    <lineage>
        <taxon>Eukaryota</taxon>
        <taxon>Fungi</taxon>
        <taxon>Dikarya</taxon>
        <taxon>Ascomycota</taxon>
        <taxon>Pezizomycotina</taxon>
        <taxon>Sordariomycetes</taxon>
        <taxon>Sordariomycetidae</taxon>
        <taxon>Ophiostomatales</taxon>
        <taxon>Ophiostomataceae</taxon>
        <taxon>Sporothrix</taxon>
    </lineage>
</organism>
<keyword evidence="2" id="KW-0812">Transmembrane</keyword>
<keyword evidence="2" id="KW-1133">Transmembrane helix</keyword>
<comment type="caution">
    <text evidence="3">The sequence shown here is derived from an EMBL/GenBank/DDBJ whole genome shotgun (WGS) entry which is preliminary data.</text>
</comment>
<protein>
    <recommendedName>
        <fullName evidence="5">MARVEL domain-containing protein</fullName>
    </recommendedName>
</protein>
<sequence>MSLSPRQVESVEQWLDEQPLSEKKRRTEPLPMTAPPAAVTYNRVGRSGAFKEEMFTNTSRPNYSRPQHPTVHPPLADRDRDHDRDLHVHSRLQMHSRFSRHPNDDAQPDDTDFVDPIECFLRVCSACLGSAALAVGAVTYVLVHRSASTPTTGTPLDNRLGWVIAVPVAAAALLWQLTRLSLLAWHGRRTTFLLGLDLFAESVLAVGSVICSILAGFQAARHAAYNKKHVENKHYTDIGPEISLVVLLAFLSFSSFGILALNVVEANRRRRENSSSNRSTSSSVIEIIHRH</sequence>
<feature type="transmembrane region" description="Helical" evidence="2">
    <location>
        <begin position="192"/>
        <end position="217"/>
    </location>
</feature>
<feature type="transmembrane region" description="Helical" evidence="2">
    <location>
        <begin position="162"/>
        <end position="185"/>
    </location>
</feature>
<keyword evidence="4" id="KW-1185">Reference proteome</keyword>